<comment type="caution">
    <text evidence="7">The sequence shown here is derived from an EMBL/GenBank/DDBJ whole genome shotgun (WGS) entry which is preliminary data.</text>
</comment>
<keyword evidence="5" id="KW-0411">Iron-sulfur</keyword>
<proteinExistence type="predicted"/>
<evidence type="ECO:0000256" key="3">
    <source>
        <dbReference type="ARBA" id="ARBA00023002"/>
    </source>
</evidence>
<evidence type="ECO:0000256" key="1">
    <source>
        <dbReference type="ARBA" id="ARBA00022485"/>
    </source>
</evidence>
<dbReference type="GO" id="GO:0046872">
    <property type="term" value="F:metal ion binding"/>
    <property type="evidence" value="ECO:0007669"/>
    <property type="project" value="UniProtKB-KW"/>
</dbReference>
<reference evidence="7" key="1">
    <citation type="journal article" date="2014" name="Front. Microbiol.">
        <title>High frequency of phylogenetically diverse reductive dehalogenase-homologous genes in deep subseafloor sedimentary metagenomes.</title>
        <authorList>
            <person name="Kawai M."/>
            <person name="Futagami T."/>
            <person name="Toyoda A."/>
            <person name="Takaki Y."/>
            <person name="Nishi S."/>
            <person name="Hori S."/>
            <person name="Arai W."/>
            <person name="Tsubouchi T."/>
            <person name="Morono Y."/>
            <person name="Uchiyama I."/>
            <person name="Ito T."/>
            <person name="Fujiyama A."/>
            <person name="Inagaki F."/>
            <person name="Takami H."/>
        </authorList>
    </citation>
    <scope>NUCLEOTIDE SEQUENCE</scope>
    <source>
        <strain evidence="7">Expedition CK06-06</strain>
    </source>
</reference>
<keyword evidence="4" id="KW-0408">Iron</keyword>
<protein>
    <recommendedName>
        <fullName evidence="6">Cysteine-rich domain-containing protein</fullName>
    </recommendedName>
</protein>
<dbReference type="InterPro" id="IPR004017">
    <property type="entry name" value="Cys_rich_dom"/>
</dbReference>
<evidence type="ECO:0000256" key="2">
    <source>
        <dbReference type="ARBA" id="ARBA00022723"/>
    </source>
</evidence>
<dbReference type="AlphaFoldDB" id="X1QUK8"/>
<dbReference type="GO" id="GO:0016491">
    <property type="term" value="F:oxidoreductase activity"/>
    <property type="evidence" value="ECO:0007669"/>
    <property type="project" value="UniProtKB-KW"/>
</dbReference>
<keyword evidence="1" id="KW-0004">4Fe-4S</keyword>
<keyword evidence="2" id="KW-0479">Metal-binding</keyword>
<dbReference type="EMBL" id="BARV01037021">
    <property type="protein sequence ID" value="GAI58471.1"/>
    <property type="molecule type" value="Genomic_DNA"/>
</dbReference>
<name>X1QUK8_9ZZZZ</name>
<dbReference type="Pfam" id="PF02754">
    <property type="entry name" value="CCG"/>
    <property type="match status" value="1"/>
</dbReference>
<dbReference type="PANTHER" id="PTHR43255:SF1">
    <property type="entry name" value="IRON-SULFUR-BINDING OXIDOREDUCTASE FADF-RELATED"/>
    <property type="match status" value="1"/>
</dbReference>
<keyword evidence="3" id="KW-0560">Oxidoreductase</keyword>
<gene>
    <name evidence="7" type="ORF">S06H3_57366</name>
</gene>
<dbReference type="InterPro" id="IPR051460">
    <property type="entry name" value="HdrC_iron-sulfur_subunit"/>
</dbReference>
<dbReference type="GO" id="GO:0005886">
    <property type="term" value="C:plasma membrane"/>
    <property type="evidence" value="ECO:0007669"/>
    <property type="project" value="TreeGrafter"/>
</dbReference>
<sequence>MLVAILNRCVTGIISMATRESKASMVCSPSSLGGKFEVIHHTQFIAQLLKEGKLRIMKATGGVITYHDPCYLGRYNDIYRPPRQILKRLPDVKLVEMADNRKRSFCCGGGGGHMWLEENIGKRISEMRIEQAVKTKARIVATACPFCLQMFDDAIKAKGFEDSLKAMDIAELVAAAIALKT</sequence>
<evidence type="ECO:0000256" key="5">
    <source>
        <dbReference type="ARBA" id="ARBA00023014"/>
    </source>
</evidence>
<accession>X1QUK8</accession>
<feature type="domain" description="Cysteine-rich" evidence="6">
    <location>
        <begin position="64"/>
        <end position="151"/>
    </location>
</feature>
<evidence type="ECO:0000259" key="6">
    <source>
        <dbReference type="Pfam" id="PF02754"/>
    </source>
</evidence>
<evidence type="ECO:0000256" key="4">
    <source>
        <dbReference type="ARBA" id="ARBA00023004"/>
    </source>
</evidence>
<dbReference type="GO" id="GO:0051539">
    <property type="term" value="F:4 iron, 4 sulfur cluster binding"/>
    <property type="evidence" value="ECO:0007669"/>
    <property type="project" value="UniProtKB-KW"/>
</dbReference>
<organism evidence="7">
    <name type="scientific">marine sediment metagenome</name>
    <dbReference type="NCBI Taxonomy" id="412755"/>
    <lineage>
        <taxon>unclassified sequences</taxon>
        <taxon>metagenomes</taxon>
        <taxon>ecological metagenomes</taxon>
    </lineage>
</organism>
<evidence type="ECO:0000313" key="7">
    <source>
        <dbReference type="EMBL" id="GAI58471.1"/>
    </source>
</evidence>
<dbReference type="PANTHER" id="PTHR43255">
    <property type="entry name" value="IRON-SULFUR-BINDING OXIDOREDUCTASE FADF-RELATED-RELATED"/>
    <property type="match status" value="1"/>
</dbReference>